<name>A0A0X8JRK6_9BACT</name>
<evidence type="ECO:0000313" key="4">
    <source>
        <dbReference type="EMBL" id="AMD93562.1"/>
    </source>
</evidence>
<keyword evidence="2" id="KW-0812">Transmembrane</keyword>
<feature type="transmembrane region" description="Helical" evidence="2">
    <location>
        <begin position="170"/>
        <end position="191"/>
    </location>
</feature>
<dbReference type="Pfam" id="PF05707">
    <property type="entry name" value="Zot"/>
    <property type="match status" value="1"/>
</dbReference>
<gene>
    <name evidence="4" type="ORF">AXF15_10920</name>
</gene>
<dbReference type="EMBL" id="CP014230">
    <property type="protein sequence ID" value="AMD93562.1"/>
    <property type="molecule type" value="Genomic_DNA"/>
</dbReference>
<evidence type="ECO:0000256" key="1">
    <source>
        <dbReference type="SAM" id="MobiDB-lite"/>
    </source>
</evidence>
<keyword evidence="5" id="KW-1185">Reference proteome</keyword>
<organism evidence="4 5">
    <name type="scientific">Desulfomicrobium orale DSM 12838</name>
    <dbReference type="NCBI Taxonomy" id="888061"/>
    <lineage>
        <taxon>Bacteria</taxon>
        <taxon>Pseudomonadati</taxon>
        <taxon>Thermodesulfobacteriota</taxon>
        <taxon>Desulfovibrionia</taxon>
        <taxon>Desulfovibrionales</taxon>
        <taxon>Desulfomicrobiaceae</taxon>
        <taxon>Desulfomicrobium</taxon>
    </lineage>
</organism>
<evidence type="ECO:0000256" key="2">
    <source>
        <dbReference type="SAM" id="Phobius"/>
    </source>
</evidence>
<reference evidence="5" key="1">
    <citation type="submission" date="2016-02" db="EMBL/GenBank/DDBJ databases">
        <authorList>
            <person name="Holder M.E."/>
            <person name="Ajami N.J."/>
            <person name="Petrosino J.F."/>
        </authorList>
    </citation>
    <scope>NUCLEOTIDE SEQUENCE [LARGE SCALE GENOMIC DNA]</scope>
    <source>
        <strain evidence="5">DSM 12838</strain>
    </source>
</reference>
<evidence type="ECO:0000313" key="5">
    <source>
        <dbReference type="Proteomes" id="UP000063964"/>
    </source>
</evidence>
<sequence length="226" mass="25666">MLDTSGRFLVLHNIEGLAPLDNRCISINWVSIDFNAQAMQERLKSLRSEYHLQDSDLIHIYVDEAQRFFPPDLKDADIFYFFDYHRHYGVNITLITQHEKKLTFKITSLAEVEIRAVSSRINPFGSFVYKLSSGGEQYATERLSKDKAVFALYKSFQAGSGTVKKSRFRYIVLAILVLAVVAWFIFFKFFAESFGIGGEQPVRELPKAPTADKPLLPSIPGTLLSG</sequence>
<dbReference type="InterPro" id="IPR027417">
    <property type="entry name" value="P-loop_NTPase"/>
</dbReference>
<dbReference type="KEGG" id="doa:AXF15_10920"/>
<dbReference type="AlphaFoldDB" id="A0A0X8JRK6"/>
<keyword evidence="2" id="KW-0472">Membrane</keyword>
<dbReference type="Proteomes" id="UP000063964">
    <property type="component" value="Chromosome"/>
</dbReference>
<dbReference type="Gene3D" id="3.40.50.300">
    <property type="entry name" value="P-loop containing nucleotide triphosphate hydrolases"/>
    <property type="match status" value="1"/>
</dbReference>
<feature type="domain" description="Zona occludens toxin N-terminal" evidence="3">
    <location>
        <begin position="30"/>
        <end position="158"/>
    </location>
</feature>
<proteinExistence type="predicted"/>
<accession>A0A0X8JRK6</accession>
<feature type="region of interest" description="Disordered" evidence="1">
    <location>
        <begin position="207"/>
        <end position="226"/>
    </location>
</feature>
<protein>
    <recommendedName>
        <fullName evidence="3">Zona occludens toxin N-terminal domain-containing protein</fullName>
    </recommendedName>
</protein>
<keyword evidence="2" id="KW-1133">Transmembrane helix</keyword>
<evidence type="ECO:0000259" key="3">
    <source>
        <dbReference type="Pfam" id="PF05707"/>
    </source>
</evidence>
<dbReference type="InterPro" id="IPR008900">
    <property type="entry name" value="Zot_N"/>
</dbReference>